<proteinExistence type="inferred from homology"/>
<comment type="function">
    <text evidence="2">PPIases accelerate the folding of proteins. It catalyzes the cis-trans isomerization of proline imidic peptide bonds in oligopeptides.</text>
</comment>
<keyword evidence="2" id="KW-0697">Rotamase</keyword>
<dbReference type="PRINTS" id="PR00153">
    <property type="entry name" value="CSAPPISMRASE"/>
</dbReference>
<comment type="similarity">
    <text evidence="1 2">Belongs to the cyclophilin-type PPIase family.</text>
</comment>
<dbReference type="STRING" id="145388.A0A0D2JUR2"/>
<dbReference type="EC" id="5.2.1.8" evidence="2"/>
<dbReference type="PANTHER" id="PTHR11071:SF561">
    <property type="entry name" value="PEPTIDYL-PROLYL CIS-TRANS ISOMERASE D-RELATED"/>
    <property type="match status" value="1"/>
</dbReference>
<dbReference type="EMBL" id="KK101016">
    <property type="protein sequence ID" value="KIZ02573.1"/>
    <property type="molecule type" value="Genomic_DNA"/>
</dbReference>
<gene>
    <name evidence="5" type="ORF">MNEG_5383</name>
</gene>
<dbReference type="InterPro" id="IPR029000">
    <property type="entry name" value="Cyclophilin-like_dom_sf"/>
</dbReference>
<dbReference type="GeneID" id="25738260"/>
<feature type="compositionally biased region" description="Low complexity" evidence="3">
    <location>
        <begin position="155"/>
        <end position="173"/>
    </location>
</feature>
<dbReference type="Proteomes" id="UP000054498">
    <property type="component" value="Unassembled WGS sequence"/>
</dbReference>
<dbReference type="PROSITE" id="PS50072">
    <property type="entry name" value="CSA_PPIASE_2"/>
    <property type="match status" value="1"/>
</dbReference>
<organism evidence="5 6">
    <name type="scientific">Monoraphidium neglectum</name>
    <dbReference type="NCBI Taxonomy" id="145388"/>
    <lineage>
        <taxon>Eukaryota</taxon>
        <taxon>Viridiplantae</taxon>
        <taxon>Chlorophyta</taxon>
        <taxon>core chlorophytes</taxon>
        <taxon>Chlorophyceae</taxon>
        <taxon>CS clade</taxon>
        <taxon>Sphaeropleales</taxon>
        <taxon>Selenastraceae</taxon>
        <taxon>Monoraphidium</taxon>
    </lineage>
</organism>
<comment type="catalytic activity">
    <reaction evidence="2">
        <text>[protein]-peptidylproline (omega=180) = [protein]-peptidylproline (omega=0)</text>
        <dbReference type="Rhea" id="RHEA:16237"/>
        <dbReference type="Rhea" id="RHEA-COMP:10747"/>
        <dbReference type="Rhea" id="RHEA-COMP:10748"/>
        <dbReference type="ChEBI" id="CHEBI:83833"/>
        <dbReference type="ChEBI" id="CHEBI:83834"/>
        <dbReference type="EC" id="5.2.1.8"/>
    </reaction>
</comment>
<evidence type="ECO:0000313" key="6">
    <source>
        <dbReference type="Proteomes" id="UP000054498"/>
    </source>
</evidence>
<dbReference type="GO" id="GO:0003755">
    <property type="term" value="F:peptidyl-prolyl cis-trans isomerase activity"/>
    <property type="evidence" value="ECO:0007669"/>
    <property type="project" value="UniProtKB-UniRule"/>
</dbReference>
<feature type="domain" description="PPIase cyclophilin-type" evidence="4">
    <location>
        <begin position="1"/>
        <end position="122"/>
    </location>
</feature>
<evidence type="ECO:0000256" key="3">
    <source>
        <dbReference type="SAM" id="MobiDB-lite"/>
    </source>
</evidence>
<feature type="region of interest" description="Disordered" evidence="3">
    <location>
        <begin position="136"/>
        <end position="173"/>
    </location>
</feature>
<accession>A0A0D2JUR2</accession>
<dbReference type="GO" id="GO:0005737">
    <property type="term" value="C:cytoplasm"/>
    <property type="evidence" value="ECO:0007669"/>
    <property type="project" value="TreeGrafter"/>
</dbReference>
<name>A0A0D2JUR2_9CHLO</name>
<dbReference type="InterPro" id="IPR002130">
    <property type="entry name" value="Cyclophilin-type_PPIase_dom"/>
</dbReference>
<dbReference type="SUPFAM" id="SSF50891">
    <property type="entry name" value="Cyclophilin-like"/>
    <property type="match status" value="1"/>
</dbReference>
<sequence>MAQGGDITQGNGMGGESIYGETFEVRTPARAAAPCAACRTAPQDETFQGTHSGRGVLAMANAGPDTNGSQFYITFGPQPHLDGKHVVFGQVEAGWDALALLEGLGSNGGEPGERVVISDCGEVDLAADPEDLIEAFRQQQTAADQEQQEQEQEQQQEQQRQQEELQQQQGAAA</sequence>
<dbReference type="PANTHER" id="PTHR11071">
    <property type="entry name" value="PEPTIDYL-PROLYL CIS-TRANS ISOMERASE"/>
    <property type="match status" value="1"/>
</dbReference>
<dbReference type="Gene3D" id="2.40.100.10">
    <property type="entry name" value="Cyclophilin-like"/>
    <property type="match status" value="1"/>
</dbReference>
<evidence type="ECO:0000256" key="2">
    <source>
        <dbReference type="RuleBase" id="RU363019"/>
    </source>
</evidence>
<evidence type="ECO:0000259" key="4">
    <source>
        <dbReference type="PROSITE" id="PS50072"/>
    </source>
</evidence>
<protein>
    <recommendedName>
        <fullName evidence="2">Peptidyl-prolyl cis-trans isomerase</fullName>
        <shortName evidence="2">PPIase</shortName>
        <ecNumber evidence="2">5.2.1.8</ecNumber>
    </recommendedName>
</protein>
<reference evidence="5 6" key="1">
    <citation type="journal article" date="2013" name="BMC Genomics">
        <title>Reconstruction of the lipid metabolism for the microalga Monoraphidium neglectum from its genome sequence reveals characteristics suitable for biofuel production.</title>
        <authorList>
            <person name="Bogen C."/>
            <person name="Al-Dilaimi A."/>
            <person name="Albersmeier A."/>
            <person name="Wichmann J."/>
            <person name="Grundmann M."/>
            <person name="Rupp O."/>
            <person name="Lauersen K.J."/>
            <person name="Blifernez-Klassen O."/>
            <person name="Kalinowski J."/>
            <person name="Goesmann A."/>
            <person name="Mussgnug J.H."/>
            <person name="Kruse O."/>
        </authorList>
    </citation>
    <scope>NUCLEOTIDE SEQUENCE [LARGE SCALE GENOMIC DNA]</scope>
    <source>
        <strain evidence="5 6">SAG 48.87</strain>
    </source>
</reference>
<dbReference type="GO" id="GO:0006457">
    <property type="term" value="P:protein folding"/>
    <property type="evidence" value="ECO:0007669"/>
    <property type="project" value="TreeGrafter"/>
</dbReference>
<dbReference type="AlphaFoldDB" id="A0A0D2JUR2"/>
<evidence type="ECO:0000313" key="5">
    <source>
        <dbReference type="EMBL" id="KIZ02573.1"/>
    </source>
</evidence>
<keyword evidence="6" id="KW-1185">Reference proteome</keyword>
<keyword evidence="2" id="KW-0413">Isomerase</keyword>
<dbReference type="KEGG" id="mng:MNEG_5383"/>
<dbReference type="Pfam" id="PF00160">
    <property type="entry name" value="Pro_isomerase"/>
    <property type="match status" value="1"/>
</dbReference>
<dbReference type="GO" id="GO:0016018">
    <property type="term" value="F:cyclosporin A binding"/>
    <property type="evidence" value="ECO:0007669"/>
    <property type="project" value="TreeGrafter"/>
</dbReference>
<dbReference type="RefSeq" id="XP_013901592.1">
    <property type="nucleotide sequence ID" value="XM_014046138.1"/>
</dbReference>
<dbReference type="OrthoDB" id="193499at2759"/>
<evidence type="ECO:0000256" key="1">
    <source>
        <dbReference type="ARBA" id="ARBA00007365"/>
    </source>
</evidence>